<feature type="non-terminal residue" evidence="2">
    <location>
        <position position="1"/>
    </location>
</feature>
<evidence type="ECO:0000313" key="3">
    <source>
        <dbReference type="Proteomes" id="UP000028828"/>
    </source>
</evidence>
<protein>
    <submittedName>
        <fullName evidence="2">PRP38 family protein</fullName>
    </submittedName>
</protein>
<comment type="caution">
    <text evidence="2">The sequence shown here is derived from an EMBL/GenBank/DDBJ whole genome shotgun (WGS) entry which is preliminary data.</text>
</comment>
<sequence length="121" mass="13312">DYARRPTSYKSSLSSRLNNPSQSSRSHRGSSRKTDRSPSHGRSGNKQPKQGSDRDSRSAPVSSSLNEPSSTTPKEPSHEHLKKMQQLMERYSRSSAEATSDNPRTQDGELPTVMRLGGGGR</sequence>
<reference evidence="2 3" key="1">
    <citation type="submission" date="2014-03" db="EMBL/GenBank/DDBJ databases">
        <authorList>
            <person name="Sibley D."/>
            <person name="Venepally P."/>
            <person name="Karamycheva S."/>
            <person name="Hadjithomas M."/>
            <person name="Khan A."/>
            <person name="Brunk B."/>
            <person name="Roos D."/>
            <person name="Caler E."/>
            <person name="Lorenzi H."/>
        </authorList>
    </citation>
    <scope>NUCLEOTIDE SEQUENCE [LARGE SCALE GENOMIC DNA]</scope>
    <source>
        <strain evidence="3">p89</strain>
    </source>
</reference>
<evidence type="ECO:0000313" key="2">
    <source>
        <dbReference type="EMBL" id="KFG45110.1"/>
    </source>
</evidence>
<dbReference type="VEuPathDB" id="ToxoDB:TGP89_285230B"/>
<dbReference type="Proteomes" id="UP000028828">
    <property type="component" value="Unassembled WGS sequence"/>
</dbReference>
<proteinExistence type="predicted"/>
<feature type="compositionally biased region" description="Polar residues" evidence="1">
    <location>
        <begin position="93"/>
        <end position="105"/>
    </location>
</feature>
<feature type="compositionally biased region" description="Polar residues" evidence="1">
    <location>
        <begin position="59"/>
        <end position="74"/>
    </location>
</feature>
<accession>A0A086KL42</accession>
<organism evidence="2 3">
    <name type="scientific">Toxoplasma gondii p89</name>
    <dbReference type="NCBI Taxonomy" id="943119"/>
    <lineage>
        <taxon>Eukaryota</taxon>
        <taxon>Sar</taxon>
        <taxon>Alveolata</taxon>
        <taxon>Apicomplexa</taxon>
        <taxon>Conoidasida</taxon>
        <taxon>Coccidia</taxon>
        <taxon>Eucoccidiorida</taxon>
        <taxon>Eimeriorina</taxon>
        <taxon>Sarcocystidae</taxon>
        <taxon>Toxoplasma</taxon>
    </lineage>
</organism>
<feature type="compositionally biased region" description="Polar residues" evidence="1">
    <location>
        <begin position="8"/>
        <end position="20"/>
    </location>
</feature>
<feature type="compositionally biased region" description="Polar residues" evidence="1">
    <location>
        <begin position="40"/>
        <end position="50"/>
    </location>
</feature>
<name>A0A086KL42_TOXGO</name>
<evidence type="ECO:0000256" key="1">
    <source>
        <dbReference type="SAM" id="MobiDB-lite"/>
    </source>
</evidence>
<dbReference type="AlphaFoldDB" id="A0A086KL42"/>
<gene>
    <name evidence="2" type="ORF">TGP89_285230B</name>
</gene>
<feature type="region of interest" description="Disordered" evidence="1">
    <location>
        <begin position="1"/>
        <end position="121"/>
    </location>
</feature>
<dbReference type="EMBL" id="AEYI02000798">
    <property type="protein sequence ID" value="KFG45110.1"/>
    <property type="molecule type" value="Genomic_DNA"/>
</dbReference>